<evidence type="ECO:0000256" key="8">
    <source>
        <dbReference type="ARBA" id="ARBA00024041"/>
    </source>
</evidence>
<dbReference type="AlphaFoldDB" id="A0A6A2WME7"/>
<feature type="transmembrane region" description="Helical" evidence="9">
    <location>
        <begin position="157"/>
        <end position="175"/>
    </location>
</feature>
<feature type="transmembrane region" description="Helical" evidence="9">
    <location>
        <begin position="258"/>
        <end position="277"/>
    </location>
</feature>
<comment type="subcellular location">
    <subcellularLocation>
        <location evidence="1">Cell membrane</location>
        <topology evidence="1">Multi-pass membrane protein</topology>
    </subcellularLocation>
</comment>
<keyword evidence="6 9" id="KW-1133">Transmembrane helix</keyword>
<dbReference type="InterPro" id="IPR002293">
    <property type="entry name" value="AA/rel_permease1"/>
</dbReference>
<dbReference type="PIRSF" id="PIRSF006060">
    <property type="entry name" value="AA_transporter"/>
    <property type="match status" value="1"/>
</dbReference>
<dbReference type="GO" id="GO:0005886">
    <property type="term" value="C:plasma membrane"/>
    <property type="evidence" value="ECO:0007669"/>
    <property type="project" value="UniProtKB-SubCell"/>
</dbReference>
<evidence type="ECO:0000256" key="4">
    <source>
        <dbReference type="ARBA" id="ARBA00022692"/>
    </source>
</evidence>
<keyword evidence="5" id="KW-0769">Symport</keyword>
<evidence type="ECO:0000256" key="9">
    <source>
        <dbReference type="SAM" id="Phobius"/>
    </source>
</evidence>
<reference evidence="10" key="1">
    <citation type="submission" date="2019-09" db="EMBL/GenBank/DDBJ databases">
        <title>Draft genome information of white flower Hibiscus syriacus.</title>
        <authorList>
            <person name="Kim Y.-M."/>
        </authorList>
    </citation>
    <scope>NUCLEOTIDE SEQUENCE [LARGE SCALE GENOMIC DNA]</scope>
    <source>
        <strain evidence="10">YM2019G1</strain>
    </source>
</reference>
<evidence type="ECO:0000256" key="7">
    <source>
        <dbReference type="ARBA" id="ARBA00023136"/>
    </source>
</evidence>
<evidence type="ECO:0000256" key="2">
    <source>
        <dbReference type="ARBA" id="ARBA00022448"/>
    </source>
</evidence>
<dbReference type="PANTHER" id="PTHR45826">
    <property type="entry name" value="POLYAMINE TRANSPORTER PUT1"/>
    <property type="match status" value="1"/>
</dbReference>
<feature type="transmembrane region" description="Helical" evidence="9">
    <location>
        <begin position="49"/>
        <end position="70"/>
    </location>
</feature>
<feature type="transmembrane region" description="Helical" evidence="9">
    <location>
        <begin position="24"/>
        <end position="43"/>
    </location>
</feature>
<evidence type="ECO:0000313" key="10">
    <source>
        <dbReference type="EMBL" id="KAE8661008.1"/>
    </source>
</evidence>
<keyword evidence="7 9" id="KW-0472">Membrane</keyword>
<gene>
    <name evidence="10" type="ORF">F3Y22_tig00116944pilonHSYRG00292</name>
</gene>
<evidence type="ECO:0000256" key="1">
    <source>
        <dbReference type="ARBA" id="ARBA00004651"/>
    </source>
</evidence>
<keyword evidence="3" id="KW-1003">Cell membrane</keyword>
<name>A0A6A2WME7_HIBSY</name>
<evidence type="ECO:0000313" key="11">
    <source>
        <dbReference type="Proteomes" id="UP000436088"/>
    </source>
</evidence>
<organism evidence="10 11">
    <name type="scientific">Hibiscus syriacus</name>
    <name type="common">Rose of Sharon</name>
    <dbReference type="NCBI Taxonomy" id="106335"/>
    <lineage>
        <taxon>Eukaryota</taxon>
        <taxon>Viridiplantae</taxon>
        <taxon>Streptophyta</taxon>
        <taxon>Embryophyta</taxon>
        <taxon>Tracheophyta</taxon>
        <taxon>Spermatophyta</taxon>
        <taxon>Magnoliopsida</taxon>
        <taxon>eudicotyledons</taxon>
        <taxon>Gunneridae</taxon>
        <taxon>Pentapetalae</taxon>
        <taxon>rosids</taxon>
        <taxon>malvids</taxon>
        <taxon>Malvales</taxon>
        <taxon>Malvaceae</taxon>
        <taxon>Malvoideae</taxon>
        <taxon>Hibiscus</taxon>
    </lineage>
</organism>
<accession>A0A6A2WME7</accession>
<evidence type="ECO:0000256" key="6">
    <source>
        <dbReference type="ARBA" id="ARBA00022989"/>
    </source>
</evidence>
<comment type="similarity">
    <text evidence="8">Belongs to the amino acid-polyamine-organocation (APC) superfamily. Polyamine:cation symporter (PHS) (TC 2.A.3.12) family.</text>
</comment>
<comment type="caution">
    <text evidence="10">The sequence shown here is derived from an EMBL/GenBank/DDBJ whole genome shotgun (WGS) entry which is preliminary data.</text>
</comment>
<proteinExistence type="inferred from homology"/>
<dbReference type="Gene3D" id="1.20.1740.10">
    <property type="entry name" value="Amino acid/polyamine transporter I"/>
    <property type="match status" value="1"/>
</dbReference>
<dbReference type="Pfam" id="PF13520">
    <property type="entry name" value="AA_permease_2"/>
    <property type="match status" value="1"/>
</dbReference>
<dbReference type="Proteomes" id="UP000436088">
    <property type="component" value="Unassembled WGS sequence"/>
</dbReference>
<sequence>MDNALYPVLFLDYLKHSFPVFNHLAARVPALLGITVSLTYLNYRGLHIVGFSAVSLAAFSLFPFLVMGIISIPRLKPRQWLVVDFERVDWRGYFNSMFWNLNYWDKASTLAGEVKNPSKTFPKALLGAVILVVLSYLIPLLAGTGSLSSSYSEWTDGYFAEVGMLIGGFWLKWWIQAAAAMSNLGLFEAEMSADAFQLLGMSEMGMLPTIFGSSFQEILEFLNFLYSIGMLLEFAAFIKLRIKKPDLHRPYRVPLQTFGATMLCLPPALLLVLVMCLASVKTFIVSGIVIIIGILMYPVLVHAKNRKWTHFDDTEHQVLPLDNPDVARPSLEFSDEASASLLPVLDQEVSQTLPDEALKLE</sequence>
<feature type="transmembrane region" description="Helical" evidence="9">
    <location>
        <begin position="124"/>
        <end position="145"/>
    </location>
</feature>
<keyword evidence="11" id="KW-1185">Reference proteome</keyword>
<dbReference type="InterPro" id="IPR044566">
    <property type="entry name" value="RMV1-like"/>
</dbReference>
<dbReference type="GO" id="GO:0022857">
    <property type="term" value="F:transmembrane transporter activity"/>
    <property type="evidence" value="ECO:0007669"/>
    <property type="project" value="InterPro"/>
</dbReference>
<protein>
    <submittedName>
        <fullName evidence="10">Polyamine transporter PUT1</fullName>
    </submittedName>
</protein>
<feature type="transmembrane region" description="Helical" evidence="9">
    <location>
        <begin position="221"/>
        <end position="238"/>
    </location>
</feature>
<keyword evidence="2" id="KW-0813">Transport</keyword>
<dbReference type="PANTHER" id="PTHR45826:SF17">
    <property type="entry name" value="OS12G0580400 PROTEIN"/>
    <property type="match status" value="1"/>
</dbReference>
<keyword evidence="4 9" id="KW-0812">Transmembrane</keyword>
<feature type="transmembrane region" description="Helical" evidence="9">
    <location>
        <begin position="283"/>
        <end position="301"/>
    </location>
</feature>
<evidence type="ECO:0000256" key="5">
    <source>
        <dbReference type="ARBA" id="ARBA00022847"/>
    </source>
</evidence>
<evidence type="ECO:0000256" key="3">
    <source>
        <dbReference type="ARBA" id="ARBA00022475"/>
    </source>
</evidence>
<dbReference type="EMBL" id="VEPZ02001728">
    <property type="protein sequence ID" value="KAE8661008.1"/>
    <property type="molecule type" value="Genomic_DNA"/>
</dbReference>